<dbReference type="EMBL" id="JAGSXJ010000018">
    <property type="protein sequence ID" value="KAH6682290.1"/>
    <property type="molecule type" value="Genomic_DNA"/>
</dbReference>
<sequence length="65" mass="7455">MDLVRNVLPSSLTRHITTSNELLSLLQEMYGGHIDFCIQHENDRWYFDCPEQLHTVSVLLPSAGL</sequence>
<gene>
    <name evidence="1" type="ORF">F5X68DRAFT_211451</name>
</gene>
<reference evidence="1" key="1">
    <citation type="journal article" date="2021" name="Nat. Commun.">
        <title>Genetic determinants of endophytism in the Arabidopsis root mycobiome.</title>
        <authorList>
            <person name="Mesny F."/>
            <person name="Miyauchi S."/>
            <person name="Thiergart T."/>
            <person name="Pickel B."/>
            <person name="Atanasova L."/>
            <person name="Karlsson M."/>
            <person name="Huettel B."/>
            <person name="Barry K.W."/>
            <person name="Haridas S."/>
            <person name="Chen C."/>
            <person name="Bauer D."/>
            <person name="Andreopoulos W."/>
            <person name="Pangilinan J."/>
            <person name="LaButti K."/>
            <person name="Riley R."/>
            <person name="Lipzen A."/>
            <person name="Clum A."/>
            <person name="Drula E."/>
            <person name="Henrissat B."/>
            <person name="Kohler A."/>
            <person name="Grigoriev I.V."/>
            <person name="Martin F.M."/>
            <person name="Hacquard S."/>
        </authorList>
    </citation>
    <scope>NUCLEOTIDE SEQUENCE</scope>
    <source>
        <strain evidence="1">MPI-SDFR-AT-0117</strain>
    </source>
</reference>
<keyword evidence="2" id="KW-1185">Reference proteome</keyword>
<evidence type="ECO:0000313" key="2">
    <source>
        <dbReference type="Proteomes" id="UP000770015"/>
    </source>
</evidence>
<organism evidence="1 2">
    <name type="scientific">Plectosphaerella plurivora</name>
    <dbReference type="NCBI Taxonomy" id="936078"/>
    <lineage>
        <taxon>Eukaryota</taxon>
        <taxon>Fungi</taxon>
        <taxon>Dikarya</taxon>
        <taxon>Ascomycota</taxon>
        <taxon>Pezizomycotina</taxon>
        <taxon>Sordariomycetes</taxon>
        <taxon>Hypocreomycetidae</taxon>
        <taxon>Glomerellales</taxon>
        <taxon>Plectosphaerellaceae</taxon>
        <taxon>Plectosphaerella</taxon>
    </lineage>
</organism>
<proteinExistence type="predicted"/>
<dbReference type="AlphaFoldDB" id="A0A9P8V8C8"/>
<accession>A0A9P8V8C8</accession>
<protein>
    <submittedName>
        <fullName evidence="1">Uncharacterized protein</fullName>
    </submittedName>
</protein>
<evidence type="ECO:0000313" key="1">
    <source>
        <dbReference type="EMBL" id="KAH6682290.1"/>
    </source>
</evidence>
<name>A0A9P8V8C8_9PEZI</name>
<dbReference type="Proteomes" id="UP000770015">
    <property type="component" value="Unassembled WGS sequence"/>
</dbReference>
<dbReference type="OrthoDB" id="10354919at2759"/>
<comment type="caution">
    <text evidence="1">The sequence shown here is derived from an EMBL/GenBank/DDBJ whole genome shotgun (WGS) entry which is preliminary data.</text>
</comment>